<keyword evidence="5" id="KW-1185">Reference proteome</keyword>
<gene>
    <name evidence="4" type="ORF">BW143_02315</name>
</gene>
<dbReference type="NCBIfam" id="NF047684">
    <property type="entry name" value="TeichurnBiosyTuaC"/>
    <property type="match status" value="1"/>
</dbReference>
<evidence type="ECO:0000313" key="4">
    <source>
        <dbReference type="EMBL" id="OMI09223.1"/>
    </source>
</evidence>
<proteinExistence type="inferred from homology"/>
<organism evidence="4 5">
    <name type="scientific">Bacillus swezeyi</name>
    <dbReference type="NCBI Taxonomy" id="1925020"/>
    <lineage>
        <taxon>Bacteria</taxon>
        <taxon>Bacillati</taxon>
        <taxon>Bacillota</taxon>
        <taxon>Bacilli</taxon>
        <taxon>Bacillales</taxon>
        <taxon>Bacillaceae</taxon>
        <taxon>Bacillus</taxon>
    </lineage>
</organism>
<feature type="domain" description="Glycosyl transferase family 1" evidence="2">
    <location>
        <begin position="207"/>
        <end position="362"/>
    </location>
</feature>
<dbReference type="AlphaFoldDB" id="A0A1R1QX37"/>
<keyword evidence="4" id="KW-0808">Transferase</keyword>
<dbReference type="CDD" id="cd03798">
    <property type="entry name" value="GT4_WlbH-like"/>
    <property type="match status" value="1"/>
</dbReference>
<feature type="domain" description="Glycosyltransferase subfamily 4-like N-terminal" evidence="3">
    <location>
        <begin position="25"/>
        <end position="198"/>
    </location>
</feature>
<dbReference type="Pfam" id="PF00534">
    <property type="entry name" value="Glycos_transf_1"/>
    <property type="match status" value="1"/>
</dbReference>
<evidence type="ECO:0000256" key="1">
    <source>
        <dbReference type="ARBA" id="ARBA00009481"/>
    </source>
</evidence>
<dbReference type="InterPro" id="IPR028098">
    <property type="entry name" value="Glyco_trans_4-like_N"/>
</dbReference>
<evidence type="ECO:0000313" key="5">
    <source>
        <dbReference type="Proteomes" id="UP000187367"/>
    </source>
</evidence>
<reference evidence="4 5" key="1">
    <citation type="submission" date="2017-01" db="EMBL/GenBank/DDBJ databases">
        <title>Bacillus phylogenomics.</title>
        <authorList>
            <person name="Dunlap C."/>
        </authorList>
    </citation>
    <scope>NUCLEOTIDE SEQUENCE [LARGE SCALE GENOMIC DNA]</scope>
    <source>
        <strain evidence="4 5">NRRL B-41282</strain>
    </source>
</reference>
<name>A0A1R1QX37_9BACI</name>
<dbReference type="RefSeq" id="WP_076761166.1">
    <property type="nucleotide sequence ID" value="NZ_JARMDZ010000012.1"/>
</dbReference>
<dbReference type="SUPFAM" id="SSF53756">
    <property type="entry name" value="UDP-Glycosyltransferase/glycogen phosphorylase"/>
    <property type="match status" value="1"/>
</dbReference>
<dbReference type="Pfam" id="PF13439">
    <property type="entry name" value="Glyco_transf_4"/>
    <property type="match status" value="1"/>
</dbReference>
<comment type="similarity">
    <text evidence="1">Belongs to the glycosyltransferase group 1 family. Glycosyltransferase 4 subfamily.</text>
</comment>
<dbReference type="GO" id="GO:0016757">
    <property type="term" value="F:glycosyltransferase activity"/>
    <property type="evidence" value="ECO:0007669"/>
    <property type="project" value="InterPro"/>
</dbReference>
<dbReference type="PANTHER" id="PTHR45947:SF15">
    <property type="entry name" value="TEICHURONIC ACID BIOSYNTHESIS GLYCOSYLTRANSFERASE TUAC-RELATED"/>
    <property type="match status" value="1"/>
</dbReference>
<accession>A0A1R1RYH5</accession>
<dbReference type="Gene3D" id="3.40.50.2000">
    <property type="entry name" value="Glycogen Phosphorylase B"/>
    <property type="match status" value="2"/>
</dbReference>
<dbReference type="InterPro" id="IPR050194">
    <property type="entry name" value="Glycosyltransferase_grp1"/>
</dbReference>
<evidence type="ECO:0000259" key="3">
    <source>
        <dbReference type="Pfam" id="PF13439"/>
    </source>
</evidence>
<comment type="caution">
    <text evidence="4">The sequence shown here is derived from an EMBL/GenBank/DDBJ whole genome shotgun (WGS) entry which is preliminary data.</text>
</comment>
<accession>A0A1R1QX37</accession>
<dbReference type="Proteomes" id="UP000187367">
    <property type="component" value="Unassembled WGS sequence"/>
</dbReference>
<sequence>MKVLWITSVYPSGQKPGEGVFHETQVQALRMLGMDVTVICPLPVNPAPLRLLKKKYRQIRSVPEYEERKGVPVYRPPYMALPGQLKWAQPHRRIAKAVLRAIEKHGLAPDMIHAHFAMPSGGAAAVVSERLKVPYILTLHGSDVNIYPHYSKSAFQAFQKAVRSASDVLAVSDVLKERTKELTGVESSVLPIGVNLDRFQKPSASKGELREKYGLPTDKKLLAFVGRLVKGKGVAELAEAVRQLDDSYTAVFIGDGSEKQQIRQKAGDQAILTGQVANQEISEYLAASDLFVLPSYSEGMPTVVIEALALKVPVLCTSVGGVPSLFGKHQHLLVKPRSVADLKAAVIDYMEGGKWQKDIAEELYQKVYEHYDASQNAKALKKRYESILHDMNKKPYDGVDL</sequence>
<dbReference type="InterPro" id="IPR001296">
    <property type="entry name" value="Glyco_trans_1"/>
</dbReference>
<dbReference type="OrthoDB" id="179766at2"/>
<dbReference type="EMBL" id="MTJL01000005">
    <property type="protein sequence ID" value="OMI09223.1"/>
    <property type="molecule type" value="Genomic_DNA"/>
</dbReference>
<dbReference type="PANTHER" id="PTHR45947">
    <property type="entry name" value="SULFOQUINOVOSYL TRANSFERASE SQD2"/>
    <property type="match status" value="1"/>
</dbReference>
<protein>
    <submittedName>
        <fullName evidence="4">Glycosyl transferase family 1</fullName>
    </submittedName>
</protein>
<evidence type="ECO:0000259" key="2">
    <source>
        <dbReference type="Pfam" id="PF00534"/>
    </source>
</evidence>